<evidence type="ECO:0000313" key="10">
    <source>
        <dbReference type="Proteomes" id="UP001595632"/>
    </source>
</evidence>
<dbReference type="InterPro" id="IPR036909">
    <property type="entry name" value="Cyt_c-like_dom_sf"/>
</dbReference>
<dbReference type="PRINTS" id="PR00604">
    <property type="entry name" value="CYTCHRMECIAB"/>
</dbReference>
<dbReference type="PROSITE" id="PS51007">
    <property type="entry name" value="CYTC"/>
    <property type="match status" value="1"/>
</dbReference>
<gene>
    <name evidence="9" type="ORF">ACFOGP_07105</name>
</gene>
<keyword evidence="3 6" id="KW-0479">Metal-binding</keyword>
<organism evidence="9 10">
    <name type="scientific">Psychromarinibacter halotolerans</name>
    <dbReference type="NCBI Taxonomy" id="1775175"/>
    <lineage>
        <taxon>Bacteria</taxon>
        <taxon>Pseudomonadati</taxon>
        <taxon>Pseudomonadota</taxon>
        <taxon>Alphaproteobacteria</taxon>
        <taxon>Rhodobacterales</taxon>
        <taxon>Paracoccaceae</taxon>
        <taxon>Psychromarinibacter</taxon>
    </lineage>
</organism>
<dbReference type="InterPro" id="IPR002327">
    <property type="entry name" value="Cyt_c_1A/1B"/>
</dbReference>
<keyword evidence="1" id="KW-0813">Transport</keyword>
<proteinExistence type="predicted"/>
<dbReference type="RefSeq" id="WP_275635045.1">
    <property type="nucleotide sequence ID" value="NZ_JARGYD010000017.1"/>
</dbReference>
<dbReference type="Proteomes" id="UP001595632">
    <property type="component" value="Unassembled WGS sequence"/>
</dbReference>
<sequence>MFDTMTVTKVVGGFCGTFLIFLLGGWVGETLYHVGESGHGDEVHQAYTIEVEDSEADAEPEPEIDFAEVYAAADASAGERLFRACQACHKVEPGANGTGPTLYGVVGRGIDAVDGYSYSGALEQIGETWTPENLSHFLENPRGSAPGTKMTYGGMDDVEDRANLIAWLDSIDD</sequence>
<dbReference type="EMBL" id="JBHRTB010000010">
    <property type="protein sequence ID" value="MFC3142469.1"/>
    <property type="molecule type" value="Genomic_DNA"/>
</dbReference>
<evidence type="ECO:0000313" key="9">
    <source>
        <dbReference type="EMBL" id="MFC3142469.1"/>
    </source>
</evidence>
<dbReference type="Pfam" id="PF00034">
    <property type="entry name" value="Cytochrom_C"/>
    <property type="match status" value="1"/>
</dbReference>
<keyword evidence="4" id="KW-0249">Electron transport</keyword>
<evidence type="ECO:0000259" key="8">
    <source>
        <dbReference type="PROSITE" id="PS51007"/>
    </source>
</evidence>
<comment type="caution">
    <text evidence="9">The sequence shown here is derived from an EMBL/GenBank/DDBJ whole genome shotgun (WGS) entry which is preliminary data.</text>
</comment>
<feature type="domain" description="Cytochrome c" evidence="8">
    <location>
        <begin position="73"/>
        <end position="172"/>
    </location>
</feature>
<evidence type="ECO:0000256" key="7">
    <source>
        <dbReference type="SAM" id="Phobius"/>
    </source>
</evidence>
<reference evidence="10" key="1">
    <citation type="journal article" date="2019" name="Int. J. Syst. Evol. Microbiol.">
        <title>The Global Catalogue of Microorganisms (GCM) 10K type strain sequencing project: providing services to taxonomists for standard genome sequencing and annotation.</title>
        <authorList>
            <consortium name="The Broad Institute Genomics Platform"/>
            <consortium name="The Broad Institute Genome Sequencing Center for Infectious Disease"/>
            <person name="Wu L."/>
            <person name="Ma J."/>
        </authorList>
    </citation>
    <scope>NUCLEOTIDE SEQUENCE [LARGE SCALE GENOMIC DNA]</scope>
    <source>
        <strain evidence="10">KCTC 52366</strain>
    </source>
</reference>
<accession>A0ABV7GLK4</accession>
<dbReference type="SUPFAM" id="SSF46626">
    <property type="entry name" value="Cytochrome c"/>
    <property type="match status" value="1"/>
</dbReference>
<protein>
    <submittedName>
        <fullName evidence="9">C-type cytochrome</fullName>
    </submittedName>
</protein>
<feature type="transmembrane region" description="Helical" evidence="7">
    <location>
        <begin position="7"/>
        <end position="27"/>
    </location>
</feature>
<keyword evidence="2 6" id="KW-0349">Heme</keyword>
<evidence type="ECO:0000256" key="4">
    <source>
        <dbReference type="ARBA" id="ARBA00022982"/>
    </source>
</evidence>
<keyword evidence="7" id="KW-1133">Transmembrane helix</keyword>
<keyword evidence="10" id="KW-1185">Reference proteome</keyword>
<keyword evidence="7" id="KW-0812">Transmembrane</keyword>
<dbReference type="Gene3D" id="1.10.760.10">
    <property type="entry name" value="Cytochrome c-like domain"/>
    <property type="match status" value="1"/>
</dbReference>
<evidence type="ECO:0000256" key="1">
    <source>
        <dbReference type="ARBA" id="ARBA00022448"/>
    </source>
</evidence>
<evidence type="ECO:0000256" key="2">
    <source>
        <dbReference type="ARBA" id="ARBA00022617"/>
    </source>
</evidence>
<name>A0ABV7GLK4_9RHOB</name>
<dbReference type="PANTHER" id="PTHR11961">
    <property type="entry name" value="CYTOCHROME C"/>
    <property type="match status" value="1"/>
</dbReference>
<evidence type="ECO:0000256" key="3">
    <source>
        <dbReference type="ARBA" id="ARBA00022723"/>
    </source>
</evidence>
<evidence type="ECO:0000256" key="5">
    <source>
        <dbReference type="ARBA" id="ARBA00023004"/>
    </source>
</evidence>
<dbReference type="InterPro" id="IPR009056">
    <property type="entry name" value="Cyt_c-like_dom"/>
</dbReference>
<keyword evidence="5 6" id="KW-0408">Iron</keyword>
<evidence type="ECO:0000256" key="6">
    <source>
        <dbReference type="PROSITE-ProRule" id="PRU00433"/>
    </source>
</evidence>
<keyword evidence="7" id="KW-0472">Membrane</keyword>